<keyword evidence="5" id="KW-1185">Reference proteome</keyword>
<dbReference type="InterPro" id="IPR025259">
    <property type="entry name" value="CCDC34/181"/>
</dbReference>
<evidence type="ECO:0000256" key="2">
    <source>
        <dbReference type="SAM" id="MobiDB-lite"/>
    </source>
</evidence>
<organism evidence="4 5">
    <name type="scientific">Psylliodes chrysocephalus</name>
    <dbReference type="NCBI Taxonomy" id="3402493"/>
    <lineage>
        <taxon>Eukaryota</taxon>
        <taxon>Metazoa</taxon>
        <taxon>Ecdysozoa</taxon>
        <taxon>Arthropoda</taxon>
        <taxon>Hexapoda</taxon>
        <taxon>Insecta</taxon>
        <taxon>Pterygota</taxon>
        <taxon>Neoptera</taxon>
        <taxon>Endopterygota</taxon>
        <taxon>Coleoptera</taxon>
        <taxon>Polyphaga</taxon>
        <taxon>Cucujiformia</taxon>
        <taxon>Chrysomeloidea</taxon>
        <taxon>Chrysomelidae</taxon>
        <taxon>Galerucinae</taxon>
        <taxon>Alticini</taxon>
        <taxon>Psylliodes</taxon>
    </lineage>
</organism>
<feature type="region of interest" description="Disordered" evidence="2">
    <location>
        <begin position="161"/>
        <end position="182"/>
    </location>
</feature>
<dbReference type="EMBL" id="OV651819">
    <property type="protein sequence ID" value="CAH1113177.1"/>
    <property type="molecule type" value="Genomic_DNA"/>
</dbReference>
<accession>A0A9P0D2Q9</accession>
<dbReference type="Proteomes" id="UP001153636">
    <property type="component" value="Chromosome 7"/>
</dbReference>
<evidence type="ECO:0000259" key="3">
    <source>
        <dbReference type="Pfam" id="PF13904"/>
    </source>
</evidence>
<evidence type="ECO:0000256" key="1">
    <source>
        <dbReference type="SAM" id="Coils"/>
    </source>
</evidence>
<name>A0A9P0D2Q9_9CUCU</name>
<evidence type="ECO:0000313" key="5">
    <source>
        <dbReference type="Proteomes" id="UP001153636"/>
    </source>
</evidence>
<protein>
    <recommendedName>
        <fullName evidence="3">Coiled-coil domain-containing protein</fullName>
    </recommendedName>
</protein>
<dbReference type="Pfam" id="PF13904">
    <property type="entry name" value="CCDC34"/>
    <property type="match status" value="1"/>
</dbReference>
<keyword evidence="1" id="KW-0175">Coiled coil</keyword>
<sequence length="182" mass="22421">MNRTDPSQPSLKQRIEKIVNIDPKEKQERLRQWMINKEEEVKQKFRERQAYLKRRRMEKNEEEILKMDALEKWRERKREEEEIAMQEERVREAELEKENETLMRIQEGSRNMYRKWLMLKHAADLQRKEEQKVRHEEFLLEQQKRREMGNKAFKIWLKESKSRATPRESLAGPSTSKAVVRK</sequence>
<gene>
    <name evidence="4" type="ORF">PSYICH_LOCUS13756</name>
</gene>
<feature type="domain" description="Coiled-coil" evidence="3">
    <location>
        <begin position="27"/>
        <end position="178"/>
    </location>
</feature>
<dbReference type="AlphaFoldDB" id="A0A9P0D2Q9"/>
<dbReference type="OrthoDB" id="10501833at2759"/>
<evidence type="ECO:0000313" key="4">
    <source>
        <dbReference type="EMBL" id="CAH1113177.1"/>
    </source>
</evidence>
<reference evidence="4" key="1">
    <citation type="submission" date="2022-01" db="EMBL/GenBank/DDBJ databases">
        <authorList>
            <person name="King R."/>
        </authorList>
    </citation>
    <scope>NUCLEOTIDE SEQUENCE</scope>
</reference>
<feature type="coiled-coil region" evidence="1">
    <location>
        <begin position="70"/>
        <end position="105"/>
    </location>
</feature>
<feature type="compositionally biased region" description="Polar residues" evidence="2">
    <location>
        <begin position="172"/>
        <end position="182"/>
    </location>
</feature>
<proteinExistence type="predicted"/>